<reference evidence="6" key="2">
    <citation type="submission" date="2025-08" db="UniProtKB">
        <authorList>
            <consortium name="RefSeq"/>
        </authorList>
    </citation>
    <scope>IDENTIFICATION</scope>
    <source>
        <strain evidence="6">S238N-H82</strain>
        <tissue evidence="6">Testes</tissue>
    </source>
</reference>
<dbReference type="Proteomes" id="UP000001554">
    <property type="component" value="Chromosome 11"/>
</dbReference>
<keyword evidence="4" id="KW-1133">Transmembrane helix</keyword>
<sequence>MRQKKPLEYEEWPSKGTTPMQQTDWQARADATACFPNPMYASGADRTYSGGPSGCRALCSFIRSKLAYVATGIAVLLILVCVGLSLLAFINNEEISELTTTLGAFKNYQDNMSTIVDAMKPDQDFMNQLFTTVDALKHHDDDDMRRLSTIVDTLKRDQDDMPQLTTTVDALKHDQDDLRQLTTNVDALKRDLAKELIRTGPTMEQSVDETSETSVFVL</sequence>
<dbReference type="InterPro" id="IPR051663">
    <property type="entry name" value="CLec_Tetranectin-domain"/>
</dbReference>
<keyword evidence="4" id="KW-0812">Transmembrane</keyword>
<dbReference type="PANTHER" id="PTHR22799:SF6">
    <property type="entry name" value="C-TYPE LECTIN DOMAIN FAMILY 4 MEMBER M-LIKE"/>
    <property type="match status" value="1"/>
</dbReference>
<dbReference type="KEGG" id="bfo:118425289"/>
<dbReference type="PANTHER" id="PTHR22799">
    <property type="entry name" value="TETRANECTIN-RELATED"/>
    <property type="match status" value="1"/>
</dbReference>
<name>A0A9J7N1Y2_BRAFL</name>
<organism evidence="5 6">
    <name type="scientific">Branchiostoma floridae</name>
    <name type="common">Florida lancelet</name>
    <name type="synonym">Amphioxus</name>
    <dbReference type="NCBI Taxonomy" id="7739"/>
    <lineage>
        <taxon>Eukaryota</taxon>
        <taxon>Metazoa</taxon>
        <taxon>Chordata</taxon>
        <taxon>Cephalochordata</taxon>
        <taxon>Leptocardii</taxon>
        <taxon>Amphioxiformes</taxon>
        <taxon>Branchiostomatidae</taxon>
        <taxon>Branchiostoma</taxon>
    </lineage>
</organism>
<feature type="region of interest" description="Disordered" evidence="3">
    <location>
        <begin position="1"/>
        <end position="21"/>
    </location>
</feature>
<protein>
    <submittedName>
        <fullName evidence="6">Uncharacterized protein LOC118425289</fullName>
    </submittedName>
</protein>
<proteinExistence type="predicted"/>
<evidence type="ECO:0000256" key="3">
    <source>
        <dbReference type="SAM" id="MobiDB-lite"/>
    </source>
</evidence>
<dbReference type="GO" id="GO:0030246">
    <property type="term" value="F:carbohydrate binding"/>
    <property type="evidence" value="ECO:0007669"/>
    <property type="project" value="UniProtKB-KW"/>
</dbReference>
<keyword evidence="5" id="KW-1185">Reference proteome</keyword>
<dbReference type="RefSeq" id="XP_035689987.1">
    <property type="nucleotide sequence ID" value="XM_035834094.1"/>
</dbReference>
<keyword evidence="1" id="KW-0430">Lectin</keyword>
<dbReference type="GeneID" id="118425289"/>
<evidence type="ECO:0000256" key="4">
    <source>
        <dbReference type="SAM" id="Phobius"/>
    </source>
</evidence>
<keyword evidence="4" id="KW-0472">Membrane</keyword>
<dbReference type="Gene3D" id="1.20.1480.30">
    <property type="entry name" value="Designed four-helix bundle protein"/>
    <property type="match status" value="1"/>
</dbReference>
<keyword evidence="2" id="KW-0175">Coiled coil</keyword>
<dbReference type="AlphaFoldDB" id="A0A9J7N1Y2"/>
<evidence type="ECO:0000313" key="5">
    <source>
        <dbReference type="Proteomes" id="UP000001554"/>
    </source>
</evidence>
<gene>
    <name evidence="6" type="primary">LOC118425289</name>
</gene>
<feature type="transmembrane region" description="Helical" evidence="4">
    <location>
        <begin position="66"/>
        <end position="90"/>
    </location>
</feature>
<dbReference type="SUPFAM" id="SSF58100">
    <property type="entry name" value="Bacterial hemolysins"/>
    <property type="match status" value="1"/>
</dbReference>
<evidence type="ECO:0000256" key="2">
    <source>
        <dbReference type="SAM" id="Coils"/>
    </source>
</evidence>
<feature type="coiled-coil region" evidence="2">
    <location>
        <begin position="171"/>
        <end position="198"/>
    </location>
</feature>
<evidence type="ECO:0000256" key="1">
    <source>
        <dbReference type="ARBA" id="ARBA00022734"/>
    </source>
</evidence>
<reference evidence="5" key="1">
    <citation type="journal article" date="2020" name="Nat. Ecol. Evol.">
        <title>Deeply conserved synteny resolves early events in vertebrate evolution.</title>
        <authorList>
            <person name="Simakov O."/>
            <person name="Marletaz F."/>
            <person name="Yue J.X."/>
            <person name="O'Connell B."/>
            <person name="Jenkins J."/>
            <person name="Brandt A."/>
            <person name="Calef R."/>
            <person name="Tung C.H."/>
            <person name="Huang T.K."/>
            <person name="Schmutz J."/>
            <person name="Satoh N."/>
            <person name="Yu J.K."/>
            <person name="Putnam N.H."/>
            <person name="Green R.E."/>
            <person name="Rokhsar D.S."/>
        </authorList>
    </citation>
    <scope>NUCLEOTIDE SEQUENCE [LARGE SCALE GENOMIC DNA]</scope>
    <source>
        <strain evidence="5">S238N-H82</strain>
    </source>
</reference>
<evidence type="ECO:0000313" key="6">
    <source>
        <dbReference type="RefSeq" id="XP_035689987.1"/>
    </source>
</evidence>
<accession>A0A9J7N1Y2</accession>